<evidence type="ECO:0000313" key="2">
    <source>
        <dbReference type="Proteomes" id="UP001357485"/>
    </source>
</evidence>
<reference evidence="1 2" key="1">
    <citation type="submission" date="2023-08" db="EMBL/GenBank/DDBJ databases">
        <title>Black Yeasts Isolated from many extreme environments.</title>
        <authorList>
            <person name="Coleine C."/>
            <person name="Stajich J.E."/>
            <person name="Selbmann L."/>
        </authorList>
    </citation>
    <scope>NUCLEOTIDE SEQUENCE [LARGE SCALE GENOMIC DNA]</scope>
    <source>
        <strain evidence="1 2">CCFEE 536</strain>
    </source>
</reference>
<dbReference type="EMBL" id="JAVRRA010027566">
    <property type="protein sequence ID" value="KAK5060606.1"/>
    <property type="molecule type" value="Genomic_DNA"/>
</dbReference>
<name>A0ABR0JBC2_9PEZI</name>
<gene>
    <name evidence="1" type="ORF">LTR16_010401</name>
</gene>
<comment type="caution">
    <text evidence="1">The sequence shown here is derived from an EMBL/GenBank/DDBJ whole genome shotgun (WGS) entry which is preliminary data.</text>
</comment>
<keyword evidence="2" id="KW-1185">Reference proteome</keyword>
<accession>A0ABR0JBC2</accession>
<sequence>LPMDQHAGQHQARRLLVRKDDQRLERSLRFVERRNDRQDMALLWRTECRRHIRGPRQCDLGWLRNNVQTQRLLHVDVRRGPRERWNQPAELEPHADVRSQLVSGGLMLGYFVPRRFRLYL</sequence>
<feature type="non-terminal residue" evidence="1">
    <location>
        <position position="120"/>
    </location>
</feature>
<organism evidence="1 2">
    <name type="scientific">Cryomyces antarcticus</name>
    <dbReference type="NCBI Taxonomy" id="329879"/>
    <lineage>
        <taxon>Eukaryota</taxon>
        <taxon>Fungi</taxon>
        <taxon>Dikarya</taxon>
        <taxon>Ascomycota</taxon>
        <taxon>Pezizomycotina</taxon>
        <taxon>Dothideomycetes</taxon>
        <taxon>Dothideomycetes incertae sedis</taxon>
        <taxon>Cryomyces</taxon>
    </lineage>
</organism>
<dbReference type="Proteomes" id="UP001357485">
    <property type="component" value="Unassembled WGS sequence"/>
</dbReference>
<protein>
    <submittedName>
        <fullName evidence="1">Uncharacterized protein</fullName>
    </submittedName>
</protein>
<evidence type="ECO:0000313" key="1">
    <source>
        <dbReference type="EMBL" id="KAK5060606.1"/>
    </source>
</evidence>
<feature type="non-terminal residue" evidence="1">
    <location>
        <position position="1"/>
    </location>
</feature>
<proteinExistence type="predicted"/>